<dbReference type="Proteomes" id="UP000002985">
    <property type="component" value="Unassembled WGS sequence"/>
</dbReference>
<dbReference type="AlphaFoldDB" id="I3IHZ3"/>
<organism evidence="1 2">
    <name type="scientific">Candidatus Jettenia caeni</name>
    <dbReference type="NCBI Taxonomy" id="247490"/>
    <lineage>
        <taxon>Bacteria</taxon>
        <taxon>Pseudomonadati</taxon>
        <taxon>Planctomycetota</taxon>
        <taxon>Candidatus Brocadiia</taxon>
        <taxon>Candidatus Brocadiales</taxon>
        <taxon>Candidatus Brocadiaceae</taxon>
        <taxon>Candidatus Jettenia</taxon>
    </lineage>
</organism>
<comment type="caution">
    <text evidence="1">The sequence shown here is derived from an EMBL/GenBank/DDBJ whole genome shotgun (WGS) entry which is preliminary data.</text>
</comment>
<evidence type="ECO:0000313" key="1">
    <source>
        <dbReference type="EMBL" id="GAB61338.1"/>
    </source>
</evidence>
<sequence>MIPAWDYEQVCRELDNAFRYRYPEGAIANVRMVGLLFAPAEVHLARDEIVPIRSNGKRWCNS</sequence>
<accession>I3IHZ3</accession>
<gene>
    <name evidence="1" type="ORF">KSU1_B0481</name>
</gene>
<dbReference type="STRING" id="247490.KSU1_B0481"/>
<name>I3IHZ3_9BACT</name>
<keyword evidence="2" id="KW-1185">Reference proteome</keyword>
<evidence type="ECO:0000313" key="2">
    <source>
        <dbReference type="Proteomes" id="UP000002985"/>
    </source>
</evidence>
<reference evidence="1 2" key="1">
    <citation type="journal article" date="2012" name="FEBS Lett.">
        <title>Anammox organism KSU-1 expresses a NirK-type copper-containing nitrite reductase instead of a NirS-type with cytochrome cd1.</title>
        <authorList>
            <person name="Hira D."/>
            <person name="Toh H."/>
            <person name="Migita C.T."/>
            <person name="Okubo H."/>
            <person name="Nishiyama T."/>
            <person name="Hattori M."/>
            <person name="Furukawa K."/>
            <person name="Fujii T."/>
        </authorList>
    </citation>
    <scope>NUCLEOTIDE SEQUENCE [LARGE SCALE GENOMIC DNA]</scope>
</reference>
<protein>
    <submittedName>
        <fullName evidence="1">Uncharacterized protein</fullName>
    </submittedName>
</protein>
<dbReference type="EMBL" id="BAFH01000002">
    <property type="protein sequence ID" value="GAB61338.1"/>
    <property type="molecule type" value="Genomic_DNA"/>
</dbReference>
<proteinExistence type="predicted"/>